<dbReference type="EMBL" id="CM042012">
    <property type="protein sequence ID" value="KAI3752560.1"/>
    <property type="molecule type" value="Genomic_DNA"/>
</dbReference>
<sequence length="115" mass="13191">MVTRLDEPANYKEGMAGPKAAKWKVAMDSEIKSMYDNQVWNLVDNVLGRKTVGCKWIFKKNTDMDGKVHIFKARLLAKGFTQTPRVDYDETFSSVAKIKSIRIMLDIAAFHDYEI</sequence>
<name>A0ACB9E1K3_CICIN</name>
<reference evidence="1 2" key="2">
    <citation type="journal article" date="2022" name="Mol. Ecol. Resour.">
        <title>The genomes of chicory, endive, great burdock and yacon provide insights into Asteraceae paleo-polyploidization history and plant inulin production.</title>
        <authorList>
            <person name="Fan W."/>
            <person name="Wang S."/>
            <person name="Wang H."/>
            <person name="Wang A."/>
            <person name="Jiang F."/>
            <person name="Liu H."/>
            <person name="Zhao H."/>
            <person name="Xu D."/>
            <person name="Zhang Y."/>
        </authorList>
    </citation>
    <scope>NUCLEOTIDE SEQUENCE [LARGE SCALE GENOMIC DNA]</scope>
    <source>
        <strain evidence="2">cv. Punajuju</strain>
        <tissue evidence="1">Leaves</tissue>
    </source>
</reference>
<gene>
    <name evidence="1" type="ORF">L2E82_24594</name>
</gene>
<protein>
    <submittedName>
        <fullName evidence="1">Uncharacterized protein</fullName>
    </submittedName>
</protein>
<accession>A0ACB9E1K3</accession>
<proteinExistence type="predicted"/>
<dbReference type="Proteomes" id="UP001055811">
    <property type="component" value="Linkage Group LG04"/>
</dbReference>
<comment type="caution">
    <text evidence="1">The sequence shown here is derived from an EMBL/GenBank/DDBJ whole genome shotgun (WGS) entry which is preliminary data.</text>
</comment>
<evidence type="ECO:0000313" key="2">
    <source>
        <dbReference type="Proteomes" id="UP001055811"/>
    </source>
</evidence>
<reference evidence="2" key="1">
    <citation type="journal article" date="2022" name="Mol. Ecol. Resour.">
        <title>The genomes of chicory, endive, great burdock and yacon provide insights into Asteraceae palaeo-polyploidization history and plant inulin production.</title>
        <authorList>
            <person name="Fan W."/>
            <person name="Wang S."/>
            <person name="Wang H."/>
            <person name="Wang A."/>
            <person name="Jiang F."/>
            <person name="Liu H."/>
            <person name="Zhao H."/>
            <person name="Xu D."/>
            <person name="Zhang Y."/>
        </authorList>
    </citation>
    <scope>NUCLEOTIDE SEQUENCE [LARGE SCALE GENOMIC DNA]</scope>
    <source>
        <strain evidence="2">cv. Punajuju</strain>
    </source>
</reference>
<evidence type="ECO:0000313" key="1">
    <source>
        <dbReference type="EMBL" id="KAI3752560.1"/>
    </source>
</evidence>
<organism evidence="1 2">
    <name type="scientific">Cichorium intybus</name>
    <name type="common">Chicory</name>
    <dbReference type="NCBI Taxonomy" id="13427"/>
    <lineage>
        <taxon>Eukaryota</taxon>
        <taxon>Viridiplantae</taxon>
        <taxon>Streptophyta</taxon>
        <taxon>Embryophyta</taxon>
        <taxon>Tracheophyta</taxon>
        <taxon>Spermatophyta</taxon>
        <taxon>Magnoliopsida</taxon>
        <taxon>eudicotyledons</taxon>
        <taxon>Gunneridae</taxon>
        <taxon>Pentapetalae</taxon>
        <taxon>asterids</taxon>
        <taxon>campanulids</taxon>
        <taxon>Asterales</taxon>
        <taxon>Asteraceae</taxon>
        <taxon>Cichorioideae</taxon>
        <taxon>Cichorieae</taxon>
        <taxon>Cichoriinae</taxon>
        <taxon>Cichorium</taxon>
    </lineage>
</organism>
<keyword evidence="2" id="KW-1185">Reference proteome</keyword>